<dbReference type="PROSITE" id="PS51683">
    <property type="entry name" value="SAM_OMT_II"/>
    <property type="match status" value="1"/>
</dbReference>
<proteinExistence type="predicted"/>
<dbReference type="InterPro" id="IPR029063">
    <property type="entry name" value="SAM-dependent_MTases_sf"/>
</dbReference>
<dbReference type="STRING" id="1220188.A0A4S3JIR8"/>
<evidence type="ECO:0000256" key="2">
    <source>
        <dbReference type="ARBA" id="ARBA00022679"/>
    </source>
</evidence>
<evidence type="ECO:0000256" key="3">
    <source>
        <dbReference type="ARBA" id="ARBA00022691"/>
    </source>
</evidence>
<dbReference type="OrthoDB" id="1606438at2759"/>
<dbReference type="InterPro" id="IPR016461">
    <property type="entry name" value="COMT-like"/>
</dbReference>
<reference evidence="6 7" key="1">
    <citation type="submission" date="2019-03" db="EMBL/GenBank/DDBJ databases">
        <title>The genome sequence of a newly discovered highly antifungal drug resistant Aspergillus species, Aspergillus tanneri NIH 1004.</title>
        <authorList>
            <person name="Mounaud S."/>
            <person name="Singh I."/>
            <person name="Joardar V."/>
            <person name="Pakala S."/>
            <person name="Pakala S."/>
            <person name="Venepally P."/>
            <person name="Hoover J."/>
            <person name="Nierman W."/>
            <person name="Chung J."/>
            <person name="Losada L."/>
        </authorList>
    </citation>
    <scope>NUCLEOTIDE SEQUENCE [LARGE SCALE GENOMIC DNA]</scope>
    <source>
        <strain evidence="6 7">NIH1004</strain>
    </source>
</reference>
<dbReference type="VEuPathDB" id="FungiDB:EYZ11_006105"/>
<dbReference type="GeneID" id="54326629"/>
<evidence type="ECO:0000313" key="7">
    <source>
        <dbReference type="Proteomes" id="UP000308092"/>
    </source>
</evidence>
<dbReference type="Gene3D" id="1.10.10.10">
    <property type="entry name" value="Winged helix-like DNA-binding domain superfamily/Winged helix DNA-binding domain"/>
    <property type="match status" value="1"/>
</dbReference>
<dbReference type="EMBL" id="SOSA01000209">
    <property type="protein sequence ID" value="THC94408.1"/>
    <property type="molecule type" value="Genomic_DNA"/>
</dbReference>
<dbReference type="PANTHER" id="PTHR43712:SF12">
    <property type="entry name" value="STERIGMATOCYSTIN 8-O-METHYLTRANSFERASE"/>
    <property type="match status" value="1"/>
</dbReference>
<dbReference type="CDD" id="cd02440">
    <property type="entry name" value="AdoMet_MTases"/>
    <property type="match status" value="1"/>
</dbReference>
<reference evidence="5 8" key="2">
    <citation type="submission" date="2019-08" db="EMBL/GenBank/DDBJ databases">
        <title>The genome sequence of a newly discovered highly antifungal drug resistant Aspergillus species, Aspergillus tanneri NIH 1004.</title>
        <authorList>
            <person name="Mounaud S."/>
            <person name="Singh I."/>
            <person name="Joardar V."/>
            <person name="Pakala S."/>
            <person name="Pakala S."/>
            <person name="Venepally P."/>
            <person name="Chung J.K."/>
            <person name="Losada L."/>
            <person name="Nierman W.C."/>
        </authorList>
    </citation>
    <scope>NUCLEOTIDE SEQUENCE [LARGE SCALE GENOMIC DNA]</scope>
    <source>
        <strain evidence="5 8">NIH1004</strain>
    </source>
</reference>
<dbReference type="RefSeq" id="XP_033427405.1">
    <property type="nucleotide sequence ID" value="XM_033568599.1"/>
</dbReference>
<dbReference type="EMBL" id="QUQM01000003">
    <property type="protein sequence ID" value="KAA8648044.1"/>
    <property type="molecule type" value="Genomic_DNA"/>
</dbReference>
<evidence type="ECO:0000313" key="5">
    <source>
        <dbReference type="EMBL" id="KAA8648044.1"/>
    </source>
</evidence>
<sequence>MDRSNLVGRAVEIADVARNLADELAQRALPEPSFEHGLPHPLRGDAPDSNVLAARVKLLGLLDEFRDLLTEPSLLGSQELRSPSMSMLVLVRLGVFTSFPSEGTYVQDLASRLNLGEHLVRRLLSHAATYHVFFQAKPDFFVHTAGSRVLAENEGLRAWILIGLNETMPATFRIADALMRYPNSEEPQHSGWNVQNSTDLPIFQAFANMPQYASVFSNAMTWYAQLPGYSPQYLIEYFPWVSAAEQIVVDVGGGIGHIACALVSHNPTVQCIVQDRAEVISPAEVAHHFEEIPAEQRRRIRFEVHDFFQAQPIHGADVYLLRQVLHNWSDKYARRILQALIPALKPGAKVVLNERVVPGYGEAHYLEEREVRDYDMYMLGWQNSQERTRDDWNALLQEADSRFKLTRVCKSPKSYLAVLEVIWDG</sequence>
<dbReference type="Gene3D" id="3.40.50.150">
    <property type="entry name" value="Vaccinia Virus protein VP39"/>
    <property type="match status" value="1"/>
</dbReference>
<dbReference type="InterPro" id="IPR036390">
    <property type="entry name" value="WH_DNA-bd_sf"/>
</dbReference>
<dbReference type="SUPFAM" id="SSF53335">
    <property type="entry name" value="S-adenosyl-L-methionine-dependent methyltransferases"/>
    <property type="match status" value="1"/>
</dbReference>
<keyword evidence="7" id="KW-1185">Reference proteome</keyword>
<organism evidence="6 7">
    <name type="scientific">Aspergillus tanneri</name>
    <dbReference type="NCBI Taxonomy" id="1220188"/>
    <lineage>
        <taxon>Eukaryota</taxon>
        <taxon>Fungi</taxon>
        <taxon>Dikarya</taxon>
        <taxon>Ascomycota</taxon>
        <taxon>Pezizomycotina</taxon>
        <taxon>Eurotiomycetes</taxon>
        <taxon>Eurotiomycetidae</taxon>
        <taxon>Eurotiales</taxon>
        <taxon>Aspergillaceae</taxon>
        <taxon>Aspergillus</taxon>
        <taxon>Aspergillus subgen. Circumdati</taxon>
    </lineage>
</organism>
<comment type="caution">
    <text evidence="6">The sequence shown here is derived from an EMBL/GenBank/DDBJ whole genome shotgun (WGS) entry which is preliminary data.</text>
</comment>
<evidence type="ECO:0000256" key="1">
    <source>
        <dbReference type="ARBA" id="ARBA00022603"/>
    </source>
</evidence>
<keyword evidence="1" id="KW-0489">Methyltransferase</keyword>
<dbReference type="Pfam" id="PF00891">
    <property type="entry name" value="Methyltransf_2"/>
    <property type="match status" value="1"/>
</dbReference>
<dbReference type="InterPro" id="IPR001077">
    <property type="entry name" value="COMT_C"/>
</dbReference>
<dbReference type="GO" id="GO:0032259">
    <property type="term" value="P:methylation"/>
    <property type="evidence" value="ECO:0007669"/>
    <property type="project" value="UniProtKB-KW"/>
</dbReference>
<dbReference type="PANTHER" id="PTHR43712">
    <property type="entry name" value="PUTATIVE (AFU_ORTHOLOGUE AFUA_4G14580)-RELATED"/>
    <property type="match status" value="1"/>
</dbReference>
<dbReference type="GO" id="GO:0044550">
    <property type="term" value="P:secondary metabolite biosynthetic process"/>
    <property type="evidence" value="ECO:0007669"/>
    <property type="project" value="UniProtKB-ARBA"/>
</dbReference>
<evidence type="ECO:0000313" key="6">
    <source>
        <dbReference type="EMBL" id="THC94408.1"/>
    </source>
</evidence>
<dbReference type="Proteomes" id="UP000324241">
    <property type="component" value="Unassembled WGS sequence"/>
</dbReference>
<dbReference type="Proteomes" id="UP000308092">
    <property type="component" value="Unassembled WGS sequence"/>
</dbReference>
<dbReference type="AlphaFoldDB" id="A0A4S3JIR8"/>
<accession>A0A4S3JIR8</accession>
<feature type="domain" description="O-methyltransferase C-terminal" evidence="4">
    <location>
        <begin position="200"/>
        <end position="399"/>
    </location>
</feature>
<name>A0A4S3JIR8_9EURO</name>
<keyword evidence="2" id="KW-0808">Transferase</keyword>
<evidence type="ECO:0000313" key="8">
    <source>
        <dbReference type="Proteomes" id="UP000324241"/>
    </source>
</evidence>
<evidence type="ECO:0000259" key="4">
    <source>
        <dbReference type="Pfam" id="PF00891"/>
    </source>
</evidence>
<protein>
    <recommendedName>
        <fullName evidence="4">O-methyltransferase C-terminal domain-containing protein</fullName>
    </recommendedName>
</protein>
<dbReference type="SUPFAM" id="SSF46785">
    <property type="entry name" value="Winged helix' DNA-binding domain"/>
    <property type="match status" value="1"/>
</dbReference>
<dbReference type="GO" id="GO:0008171">
    <property type="term" value="F:O-methyltransferase activity"/>
    <property type="evidence" value="ECO:0007669"/>
    <property type="project" value="InterPro"/>
</dbReference>
<gene>
    <name evidence="5" type="ORF">ATNIH1004_003927</name>
    <name evidence="6" type="ORF">EYZ11_006105</name>
</gene>
<keyword evidence="3" id="KW-0949">S-adenosyl-L-methionine</keyword>
<dbReference type="InterPro" id="IPR036388">
    <property type="entry name" value="WH-like_DNA-bd_sf"/>
</dbReference>